<evidence type="ECO:0000313" key="1">
    <source>
        <dbReference type="EMBL" id="GGM87802.1"/>
    </source>
</evidence>
<gene>
    <name evidence="1" type="ORF">GCM10011609_25590</name>
</gene>
<organism evidence="1 2">
    <name type="scientific">Lentzea pudingi</name>
    <dbReference type="NCBI Taxonomy" id="1789439"/>
    <lineage>
        <taxon>Bacteria</taxon>
        <taxon>Bacillati</taxon>
        <taxon>Actinomycetota</taxon>
        <taxon>Actinomycetes</taxon>
        <taxon>Pseudonocardiales</taxon>
        <taxon>Pseudonocardiaceae</taxon>
        <taxon>Lentzea</taxon>
    </lineage>
</organism>
<dbReference type="Proteomes" id="UP000597656">
    <property type="component" value="Unassembled WGS sequence"/>
</dbReference>
<comment type="caution">
    <text evidence="1">The sequence shown here is derived from an EMBL/GenBank/DDBJ whole genome shotgun (WGS) entry which is preliminary data.</text>
</comment>
<reference evidence="2" key="1">
    <citation type="journal article" date="2019" name="Int. J. Syst. Evol. Microbiol.">
        <title>The Global Catalogue of Microorganisms (GCM) 10K type strain sequencing project: providing services to taxonomists for standard genome sequencing and annotation.</title>
        <authorList>
            <consortium name="The Broad Institute Genomics Platform"/>
            <consortium name="The Broad Institute Genome Sequencing Center for Infectious Disease"/>
            <person name="Wu L."/>
            <person name="Ma J."/>
        </authorList>
    </citation>
    <scope>NUCLEOTIDE SEQUENCE [LARGE SCALE GENOMIC DNA]</scope>
    <source>
        <strain evidence="2">CGMCC 4.7319</strain>
    </source>
</reference>
<name>A0ABQ2HQJ9_9PSEU</name>
<protein>
    <submittedName>
        <fullName evidence="1">Uncharacterized protein</fullName>
    </submittedName>
</protein>
<keyword evidence="2" id="KW-1185">Reference proteome</keyword>
<evidence type="ECO:0000313" key="2">
    <source>
        <dbReference type="Proteomes" id="UP000597656"/>
    </source>
</evidence>
<sequence>MQIQPVAQTLPEHGLFSHPDTEYTSVKPAFSSAEVAQNRANLFHEPAAAPEVYSNTP</sequence>
<accession>A0ABQ2HQJ9</accession>
<dbReference type="EMBL" id="BMNC01000003">
    <property type="protein sequence ID" value="GGM87802.1"/>
    <property type="molecule type" value="Genomic_DNA"/>
</dbReference>
<proteinExistence type="predicted"/>
<dbReference type="RefSeq" id="WP_189154895.1">
    <property type="nucleotide sequence ID" value="NZ_BMNC01000003.1"/>
</dbReference>